<name>A0AAU9RZE6_THLAR</name>
<sequence length="126" mass="14117">MRPIVSMTISRDGYSLGVARFRRLPPPVPLSVETLTKMLGKIPPEAHRSLLGENLYPLVEKHQPLMVAKITGMLLELDQTECLRLIESPEALKLAVEEAVKVLEDWIPKQSAEELRASFITAKAKM</sequence>
<gene>
    <name evidence="2" type="ORF">TAV2_LOCUS11592</name>
</gene>
<proteinExistence type="predicted"/>
<dbReference type="Gene3D" id="1.10.1900.10">
    <property type="entry name" value="c-terminal domain of poly(a) binding protein"/>
    <property type="match status" value="1"/>
</dbReference>
<dbReference type="InterPro" id="IPR036053">
    <property type="entry name" value="PABP-dom"/>
</dbReference>
<feature type="domain" description="PABC" evidence="1">
    <location>
        <begin position="31"/>
        <end position="108"/>
    </location>
</feature>
<dbReference type="PROSITE" id="PS51309">
    <property type="entry name" value="PABC"/>
    <property type="match status" value="1"/>
</dbReference>
<dbReference type="GO" id="GO:0003723">
    <property type="term" value="F:RNA binding"/>
    <property type="evidence" value="ECO:0007669"/>
    <property type="project" value="InterPro"/>
</dbReference>
<reference evidence="2 3" key="1">
    <citation type="submission" date="2022-03" db="EMBL/GenBank/DDBJ databases">
        <authorList>
            <person name="Nunn A."/>
            <person name="Chopra R."/>
            <person name="Nunn A."/>
            <person name="Contreras Garrido A."/>
        </authorList>
    </citation>
    <scope>NUCLEOTIDE SEQUENCE [LARGE SCALE GENOMIC DNA]</scope>
</reference>
<evidence type="ECO:0000313" key="3">
    <source>
        <dbReference type="Proteomes" id="UP000836841"/>
    </source>
</evidence>
<protein>
    <recommendedName>
        <fullName evidence="1">PABC domain-containing protein</fullName>
    </recommendedName>
</protein>
<dbReference type="SMART" id="SM00517">
    <property type="entry name" value="PolyA"/>
    <property type="match status" value="1"/>
</dbReference>
<evidence type="ECO:0000313" key="2">
    <source>
        <dbReference type="EMBL" id="CAH2053315.1"/>
    </source>
</evidence>
<dbReference type="InterPro" id="IPR002004">
    <property type="entry name" value="PABP_HYD_C"/>
</dbReference>
<dbReference type="SUPFAM" id="SSF63570">
    <property type="entry name" value="PABC (PABP) domain"/>
    <property type="match status" value="1"/>
</dbReference>
<dbReference type="EMBL" id="OU466859">
    <property type="protein sequence ID" value="CAH2053315.1"/>
    <property type="molecule type" value="Genomic_DNA"/>
</dbReference>
<keyword evidence="3" id="KW-1185">Reference proteome</keyword>
<evidence type="ECO:0000259" key="1">
    <source>
        <dbReference type="PROSITE" id="PS51309"/>
    </source>
</evidence>
<dbReference type="AlphaFoldDB" id="A0AAU9RZE6"/>
<organism evidence="2 3">
    <name type="scientific">Thlaspi arvense</name>
    <name type="common">Field penny-cress</name>
    <dbReference type="NCBI Taxonomy" id="13288"/>
    <lineage>
        <taxon>Eukaryota</taxon>
        <taxon>Viridiplantae</taxon>
        <taxon>Streptophyta</taxon>
        <taxon>Embryophyta</taxon>
        <taxon>Tracheophyta</taxon>
        <taxon>Spermatophyta</taxon>
        <taxon>Magnoliopsida</taxon>
        <taxon>eudicotyledons</taxon>
        <taxon>Gunneridae</taxon>
        <taxon>Pentapetalae</taxon>
        <taxon>rosids</taxon>
        <taxon>malvids</taxon>
        <taxon>Brassicales</taxon>
        <taxon>Brassicaceae</taxon>
        <taxon>Thlaspideae</taxon>
        <taxon>Thlaspi</taxon>
    </lineage>
</organism>
<accession>A0AAU9RZE6</accession>
<dbReference type="Proteomes" id="UP000836841">
    <property type="component" value="Chromosome 3"/>
</dbReference>
<dbReference type="Pfam" id="PF00658">
    <property type="entry name" value="MLLE"/>
    <property type="match status" value="1"/>
</dbReference>